<feature type="coiled-coil region" evidence="3">
    <location>
        <begin position="421"/>
        <end position="458"/>
    </location>
</feature>
<dbReference type="Pfam" id="PF00990">
    <property type="entry name" value="GGDEF"/>
    <property type="match status" value="1"/>
</dbReference>
<dbReference type="InterPro" id="IPR029787">
    <property type="entry name" value="Nucleotide_cyclase"/>
</dbReference>
<dbReference type="Gene3D" id="3.30.70.270">
    <property type="match status" value="1"/>
</dbReference>
<evidence type="ECO:0000259" key="5">
    <source>
        <dbReference type="PROSITE" id="PS50887"/>
    </source>
</evidence>
<dbReference type="GO" id="GO:1902201">
    <property type="term" value="P:negative regulation of bacterial-type flagellum-dependent cell motility"/>
    <property type="evidence" value="ECO:0007669"/>
    <property type="project" value="TreeGrafter"/>
</dbReference>
<dbReference type="PROSITE" id="PS50887">
    <property type="entry name" value="GGDEF"/>
    <property type="match status" value="1"/>
</dbReference>
<feature type="compositionally biased region" description="Low complexity" evidence="4">
    <location>
        <begin position="1"/>
        <end position="12"/>
    </location>
</feature>
<reference evidence="6" key="1">
    <citation type="submission" date="2021-11" db="EMBL/GenBank/DDBJ databases">
        <title>BS-T2-15 a new species belonging to the Comamonadaceae family isolated from the soil of a French oak forest.</title>
        <authorList>
            <person name="Mieszkin S."/>
            <person name="Alain K."/>
        </authorList>
    </citation>
    <scope>NUCLEOTIDE SEQUENCE</scope>
    <source>
        <strain evidence="6">BS-T2-15</strain>
    </source>
</reference>
<dbReference type="SUPFAM" id="SSF48452">
    <property type="entry name" value="TPR-like"/>
    <property type="match status" value="2"/>
</dbReference>
<dbReference type="InterPro" id="IPR000160">
    <property type="entry name" value="GGDEF_dom"/>
</dbReference>
<dbReference type="CDD" id="cd01949">
    <property type="entry name" value="GGDEF"/>
    <property type="match status" value="1"/>
</dbReference>
<dbReference type="SUPFAM" id="SSF55073">
    <property type="entry name" value="Nucleotide cyclase"/>
    <property type="match status" value="1"/>
</dbReference>
<feature type="region of interest" description="Disordered" evidence="4">
    <location>
        <begin position="1"/>
        <end position="20"/>
    </location>
</feature>
<keyword evidence="7" id="KW-1185">Reference proteome</keyword>
<dbReference type="Proteomes" id="UP001139353">
    <property type="component" value="Unassembled WGS sequence"/>
</dbReference>
<dbReference type="NCBIfam" id="TIGR00254">
    <property type="entry name" value="GGDEF"/>
    <property type="match status" value="1"/>
</dbReference>
<dbReference type="GO" id="GO:0043709">
    <property type="term" value="P:cell adhesion involved in single-species biofilm formation"/>
    <property type="evidence" value="ECO:0007669"/>
    <property type="project" value="TreeGrafter"/>
</dbReference>
<keyword evidence="3" id="KW-0175">Coiled coil</keyword>
<proteinExistence type="predicted"/>
<keyword evidence="6" id="KW-0808">Transferase</keyword>
<dbReference type="InterPro" id="IPR043128">
    <property type="entry name" value="Rev_trsase/Diguanyl_cyclase"/>
</dbReference>
<dbReference type="EMBL" id="JAJLJH010000015">
    <property type="protein sequence ID" value="MCK9689551.1"/>
    <property type="molecule type" value="Genomic_DNA"/>
</dbReference>
<dbReference type="GO" id="GO:0052621">
    <property type="term" value="F:diguanylate cyclase activity"/>
    <property type="evidence" value="ECO:0007669"/>
    <property type="project" value="UniProtKB-EC"/>
</dbReference>
<dbReference type="FunFam" id="3.30.70.270:FF:000001">
    <property type="entry name" value="Diguanylate cyclase domain protein"/>
    <property type="match status" value="1"/>
</dbReference>
<organism evidence="6 7">
    <name type="scientific">Scleromatobacter humisilvae</name>
    <dbReference type="NCBI Taxonomy" id="2897159"/>
    <lineage>
        <taxon>Bacteria</taxon>
        <taxon>Pseudomonadati</taxon>
        <taxon>Pseudomonadota</taxon>
        <taxon>Betaproteobacteria</taxon>
        <taxon>Burkholderiales</taxon>
        <taxon>Sphaerotilaceae</taxon>
        <taxon>Scleromatobacter</taxon>
    </lineage>
</organism>
<keyword evidence="6" id="KW-0548">Nucleotidyltransferase</keyword>
<gene>
    <name evidence="6" type="ORF">LPC04_27850</name>
</gene>
<dbReference type="InterPro" id="IPR050469">
    <property type="entry name" value="Diguanylate_Cyclase"/>
</dbReference>
<evidence type="ECO:0000256" key="1">
    <source>
        <dbReference type="ARBA" id="ARBA00012528"/>
    </source>
</evidence>
<protein>
    <recommendedName>
        <fullName evidence="1">diguanylate cyclase</fullName>
        <ecNumber evidence="1">2.7.7.65</ecNumber>
    </recommendedName>
</protein>
<evidence type="ECO:0000313" key="6">
    <source>
        <dbReference type="EMBL" id="MCK9689551.1"/>
    </source>
</evidence>
<evidence type="ECO:0000313" key="7">
    <source>
        <dbReference type="Proteomes" id="UP001139353"/>
    </source>
</evidence>
<evidence type="ECO:0000256" key="4">
    <source>
        <dbReference type="SAM" id="MobiDB-lite"/>
    </source>
</evidence>
<comment type="caution">
    <text evidence="6">The sequence shown here is derived from an EMBL/GenBank/DDBJ whole genome shotgun (WGS) entry which is preliminary data.</text>
</comment>
<evidence type="ECO:0000256" key="3">
    <source>
        <dbReference type="SAM" id="Coils"/>
    </source>
</evidence>
<dbReference type="PANTHER" id="PTHR45138">
    <property type="entry name" value="REGULATORY COMPONENTS OF SENSORY TRANSDUCTION SYSTEM"/>
    <property type="match status" value="1"/>
</dbReference>
<feature type="domain" description="GGDEF" evidence="5">
    <location>
        <begin position="486"/>
        <end position="620"/>
    </location>
</feature>
<name>A0A9X2C337_9BURK</name>
<evidence type="ECO:0000256" key="2">
    <source>
        <dbReference type="ARBA" id="ARBA00034247"/>
    </source>
</evidence>
<dbReference type="InterPro" id="IPR011990">
    <property type="entry name" value="TPR-like_helical_dom_sf"/>
</dbReference>
<dbReference type="EC" id="2.7.7.65" evidence="1"/>
<comment type="catalytic activity">
    <reaction evidence="2">
        <text>2 GTP = 3',3'-c-di-GMP + 2 diphosphate</text>
        <dbReference type="Rhea" id="RHEA:24898"/>
        <dbReference type="ChEBI" id="CHEBI:33019"/>
        <dbReference type="ChEBI" id="CHEBI:37565"/>
        <dbReference type="ChEBI" id="CHEBI:58805"/>
        <dbReference type="EC" id="2.7.7.65"/>
    </reaction>
</comment>
<accession>A0A9X2C337</accession>
<dbReference type="GO" id="GO:0005886">
    <property type="term" value="C:plasma membrane"/>
    <property type="evidence" value="ECO:0007669"/>
    <property type="project" value="TreeGrafter"/>
</dbReference>
<sequence>MTSTTPDSTSPDGAHDATASPAQMLEQAEWRLYVDIRGAGELGRAALDALAGQPTHPLRGEAHFQVAFSLLRTGDHARALEHNALARASFAAHDNARGLLMCDQVEALHLHVQGRLEDALALHLRILARSGDVARRPSDLYICHNSRAITRKLLGQHDYMLRDFYEALAAAKACASPGPHINALTNLGGSHTDLWNLGEAQKLAEQALDLAEAAGAWSSFAVSVFNLAQIYDGLGLSGPCAAMLERIRSNEPRMLPGVLARNTPLMAIAHLCAGDVAGAGKWLDPGVTPTHSVDPSHLTDHARAQASYLIATGHPEQARQVVRAHLAAAAGAELPDPPYSRMRLLHLATELCEALGDPAAALRHLREAQSLYETLVGRSARAGFIATQVAHETALARDDRDRAREAQERAEVDRRRLATLNLALEERMHESQRLNEALRQKIAEAEALQEQLREQAVRDPLTGLYNRRFLDETSGARIELARRNRTSIAIVLIDIDHFKQINDQLGHGGGDEVLRRFAGLLRERMRRSDILCRFGGEEFVLLVDNCELQPLADILETMLRQFRAMRFGSGEHVLADSTFSAGIAVLDVDGRDFESLVRVADARMYRAKAAGRAQVIRADA</sequence>
<dbReference type="AlphaFoldDB" id="A0A9X2C337"/>
<dbReference type="SMART" id="SM00267">
    <property type="entry name" value="GGDEF"/>
    <property type="match status" value="1"/>
</dbReference>
<dbReference type="Gene3D" id="1.25.40.10">
    <property type="entry name" value="Tetratricopeptide repeat domain"/>
    <property type="match status" value="1"/>
</dbReference>
<dbReference type="PANTHER" id="PTHR45138:SF9">
    <property type="entry name" value="DIGUANYLATE CYCLASE DGCM-RELATED"/>
    <property type="match status" value="1"/>
</dbReference>
<dbReference type="RefSeq" id="WP_275685601.1">
    <property type="nucleotide sequence ID" value="NZ_JAJLJH010000015.1"/>
</dbReference>